<dbReference type="Proteomes" id="UP001437256">
    <property type="component" value="Unassembled WGS sequence"/>
</dbReference>
<dbReference type="EMBL" id="JBBXMP010000239">
    <property type="protein sequence ID" value="KAL0059265.1"/>
    <property type="molecule type" value="Genomic_DNA"/>
</dbReference>
<organism evidence="2 3">
    <name type="scientific">Marasmius tenuissimus</name>
    <dbReference type="NCBI Taxonomy" id="585030"/>
    <lineage>
        <taxon>Eukaryota</taxon>
        <taxon>Fungi</taxon>
        <taxon>Dikarya</taxon>
        <taxon>Basidiomycota</taxon>
        <taxon>Agaricomycotina</taxon>
        <taxon>Agaricomycetes</taxon>
        <taxon>Agaricomycetidae</taxon>
        <taxon>Agaricales</taxon>
        <taxon>Marasmiineae</taxon>
        <taxon>Marasmiaceae</taxon>
        <taxon>Marasmius</taxon>
    </lineage>
</organism>
<comment type="caution">
    <text evidence="2">The sequence shown here is derived from an EMBL/GenBank/DDBJ whole genome shotgun (WGS) entry which is preliminary data.</text>
</comment>
<evidence type="ECO:0000313" key="2">
    <source>
        <dbReference type="EMBL" id="KAL0059265.1"/>
    </source>
</evidence>
<keyword evidence="1" id="KW-0812">Transmembrane</keyword>
<keyword evidence="1" id="KW-1133">Transmembrane helix</keyword>
<gene>
    <name evidence="2" type="ORF">AAF712_014015</name>
</gene>
<feature type="non-terminal residue" evidence="2">
    <location>
        <position position="181"/>
    </location>
</feature>
<evidence type="ECO:0000256" key="1">
    <source>
        <dbReference type="SAM" id="Phobius"/>
    </source>
</evidence>
<accession>A0ABR2ZC73</accession>
<evidence type="ECO:0000313" key="3">
    <source>
        <dbReference type="Proteomes" id="UP001437256"/>
    </source>
</evidence>
<feature type="transmembrane region" description="Helical" evidence="1">
    <location>
        <begin position="148"/>
        <end position="175"/>
    </location>
</feature>
<keyword evidence="3" id="KW-1185">Reference proteome</keyword>
<feature type="transmembrane region" description="Helical" evidence="1">
    <location>
        <begin position="20"/>
        <end position="49"/>
    </location>
</feature>
<reference evidence="2 3" key="1">
    <citation type="submission" date="2024-05" db="EMBL/GenBank/DDBJ databases">
        <title>A draft genome resource for the thread blight pathogen Marasmius tenuissimus strain MS-2.</title>
        <authorList>
            <person name="Yulfo-Soto G.E."/>
            <person name="Baruah I.K."/>
            <person name="Amoako-Attah I."/>
            <person name="Bukari Y."/>
            <person name="Meinhardt L.W."/>
            <person name="Bailey B.A."/>
            <person name="Cohen S.P."/>
        </authorList>
    </citation>
    <scope>NUCLEOTIDE SEQUENCE [LARGE SCALE GENOMIC DNA]</scope>
    <source>
        <strain evidence="2 3">MS-2</strain>
    </source>
</reference>
<name>A0ABR2ZC73_9AGAR</name>
<feature type="transmembrane region" description="Helical" evidence="1">
    <location>
        <begin position="115"/>
        <end position="136"/>
    </location>
</feature>
<feature type="transmembrane region" description="Helical" evidence="1">
    <location>
        <begin position="61"/>
        <end position="79"/>
    </location>
</feature>
<sequence length="181" mass="20436">MSSANDTGILLEPYLTSYHVIVYPTLTLSLMTLVYGVYIPTFITAIHSLVTRRKALPSSHIYLIGSISLFVLATLFTGAEAWGLTRQAVIEFDAAKTRDYNRFLQYRIQDNLKTAWIGILDVCFPVMNAIADWMLIHRCYIVWDTNRIVLYPLVLIAIVLNGLLLVTSLTVVASYNLPTFE</sequence>
<proteinExistence type="predicted"/>
<protein>
    <submittedName>
        <fullName evidence="2">Uncharacterized protein</fullName>
    </submittedName>
</protein>
<keyword evidence="1" id="KW-0472">Membrane</keyword>